<dbReference type="Proteomes" id="UP000318693">
    <property type="component" value="Unassembled WGS sequence"/>
</dbReference>
<dbReference type="PANTHER" id="PTHR30244:SF36">
    <property type="entry name" value="3-OXO-GLUCOSE-6-PHOSPHATE:GLUTAMATE AMINOTRANSFERASE"/>
    <property type="match status" value="1"/>
</dbReference>
<dbReference type="Gene3D" id="3.90.1150.10">
    <property type="entry name" value="Aspartate Aminotransferase, domain 1"/>
    <property type="match status" value="1"/>
</dbReference>
<dbReference type="InterPro" id="IPR015421">
    <property type="entry name" value="PyrdxlP-dep_Trfase_major"/>
</dbReference>
<dbReference type="EMBL" id="VJXR01000075">
    <property type="protein sequence ID" value="TRW43575.1"/>
    <property type="molecule type" value="Genomic_DNA"/>
</dbReference>
<feature type="active site" description="Proton acceptor" evidence="3">
    <location>
        <position position="186"/>
    </location>
</feature>
<comment type="similarity">
    <text evidence="2 5">Belongs to the DegT/DnrJ/EryC1 family.</text>
</comment>
<sequence length="374" mass="39898">MRVPLVDLAAQHDEIAEEVDAGLREVFRTTAFVGGPAVSQFEEEYARQIGARFCVGVANGTDALELALRAVGVTAGGEVVLPVNTFIATAEAVSRIGAIPVLVDVDDEHLLIDPEQVERALTVRTQAIVPVHLFGQVAPMDQLAAVAASAGIPIVEDAAQAQGARQAGRSAGTLGRAAATSFYPGKNLGAAGDAGAVTTSDPEVADRVRVLAAHGSRTKYEHEVIGMNSRLDTVQAVVLRAKLKRLPEWNERRRAAADRYAELLSPLPHVRLPKTVPGNEDVWHLYVVRVPDRDRVLAALHADGIVAGIHYPVPLHRTRAYAELGAGPFPVAERAARGMLSLPLYPHLEEAQQEFVAAQLEAALRTSPLVGADR</sequence>
<dbReference type="GO" id="GO:0000271">
    <property type="term" value="P:polysaccharide biosynthetic process"/>
    <property type="evidence" value="ECO:0007669"/>
    <property type="project" value="TreeGrafter"/>
</dbReference>
<evidence type="ECO:0000256" key="3">
    <source>
        <dbReference type="PIRSR" id="PIRSR000390-1"/>
    </source>
</evidence>
<keyword evidence="1 4" id="KW-0663">Pyridoxal phosphate</keyword>
<reference evidence="6 7" key="1">
    <citation type="submission" date="2019-07" db="EMBL/GenBank/DDBJ databases">
        <title>Georgenia wutianyii sp. nov. and Georgenia *** sp. nov. isolated from plateau pika (Ochotona curzoniae) in the Qinghai-Tibet plateau of China.</title>
        <authorList>
            <person name="Tian Z."/>
        </authorList>
    </citation>
    <scope>NUCLEOTIDE SEQUENCE [LARGE SCALE GENOMIC DNA]</scope>
    <source>
        <strain evidence="6 7">Z446</strain>
    </source>
</reference>
<dbReference type="Pfam" id="PF01041">
    <property type="entry name" value="DegT_DnrJ_EryC1"/>
    <property type="match status" value="1"/>
</dbReference>
<dbReference type="GO" id="GO:0008483">
    <property type="term" value="F:transaminase activity"/>
    <property type="evidence" value="ECO:0007669"/>
    <property type="project" value="UniProtKB-KW"/>
</dbReference>
<proteinExistence type="inferred from homology"/>
<dbReference type="InterPro" id="IPR000653">
    <property type="entry name" value="DegT/StrS_aminotransferase"/>
</dbReference>
<keyword evidence="7" id="KW-1185">Reference proteome</keyword>
<keyword evidence="6" id="KW-0808">Transferase</keyword>
<dbReference type="PANTHER" id="PTHR30244">
    <property type="entry name" value="TRANSAMINASE"/>
    <property type="match status" value="1"/>
</dbReference>
<dbReference type="PIRSF" id="PIRSF000390">
    <property type="entry name" value="PLP_StrS"/>
    <property type="match status" value="1"/>
</dbReference>
<accession>A0A552WLC5</accession>
<protein>
    <submittedName>
        <fullName evidence="6">DegT/DnrJ/EryC1/StrS family aminotransferase</fullName>
    </submittedName>
</protein>
<dbReference type="SUPFAM" id="SSF53383">
    <property type="entry name" value="PLP-dependent transferases"/>
    <property type="match status" value="1"/>
</dbReference>
<organism evidence="6 7">
    <name type="scientific">Georgenia yuyongxinii</name>
    <dbReference type="NCBI Taxonomy" id="2589797"/>
    <lineage>
        <taxon>Bacteria</taxon>
        <taxon>Bacillati</taxon>
        <taxon>Actinomycetota</taxon>
        <taxon>Actinomycetes</taxon>
        <taxon>Micrococcales</taxon>
        <taxon>Bogoriellaceae</taxon>
        <taxon>Georgenia</taxon>
    </lineage>
</organism>
<dbReference type="InterPro" id="IPR015422">
    <property type="entry name" value="PyrdxlP-dep_Trfase_small"/>
</dbReference>
<comment type="caution">
    <text evidence="6">The sequence shown here is derived from an EMBL/GenBank/DDBJ whole genome shotgun (WGS) entry which is preliminary data.</text>
</comment>
<evidence type="ECO:0000256" key="1">
    <source>
        <dbReference type="ARBA" id="ARBA00022898"/>
    </source>
</evidence>
<name>A0A552WLC5_9MICO</name>
<dbReference type="CDD" id="cd00616">
    <property type="entry name" value="AHBA_syn"/>
    <property type="match status" value="1"/>
</dbReference>
<dbReference type="RefSeq" id="WP_143419676.1">
    <property type="nucleotide sequence ID" value="NZ_VJXR01000075.1"/>
</dbReference>
<dbReference type="GO" id="GO:0030170">
    <property type="term" value="F:pyridoxal phosphate binding"/>
    <property type="evidence" value="ECO:0007669"/>
    <property type="project" value="TreeGrafter"/>
</dbReference>
<dbReference type="Gene3D" id="3.40.640.10">
    <property type="entry name" value="Type I PLP-dependent aspartate aminotransferase-like (Major domain)"/>
    <property type="match status" value="1"/>
</dbReference>
<evidence type="ECO:0000313" key="6">
    <source>
        <dbReference type="EMBL" id="TRW43575.1"/>
    </source>
</evidence>
<gene>
    <name evidence="6" type="ORF">FJ693_17130</name>
</gene>
<evidence type="ECO:0000256" key="4">
    <source>
        <dbReference type="PIRSR" id="PIRSR000390-2"/>
    </source>
</evidence>
<evidence type="ECO:0000256" key="5">
    <source>
        <dbReference type="RuleBase" id="RU004508"/>
    </source>
</evidence>
<evidence type="ECO:0000256" key="2">
    <source>
        <dbReference type="ARBA" id="ARBA00037999"/>
    </source>
</evidence>
<feature type="modified residue" description="N6-(pyridoxal phosphate)lysine" evidence="4">
    <location>
        <position position="186"/>
    </location>
</feature>
<dbReference type="AlphaFoldDB" id="A0A552WLC5"/>
<keyword evidence="6" id="KW-0032">Aminotransferase</keyword>
<dbReference type="InterPro" id="IPR015424">
    <property type="entry name" value="PyrdxlP-dep_Trfase"/>
</dbReference>
<evidence type="ECO:0000313" key="7">
    <source>
        <dbReference type="Proteomes" id="UP000318693"/>
    </source>
</evidence>